<protein>
    <submittedName>
        <fullName evidence="2">Uncharacterized protein</fullName>
    </submittedName>
</protein>
<reference evidence="3" key="1">
    <citation type="journal article" date="2019" name="Int. J. Syst. Evol. Microbiol.">
        <title>The Global Catalogue of Microorganisms (GCM) 10K type strain sequencing project: providing services to taxonomists for standard genome sequencing and annotation.</title>
        <authorList>
            <consortium name="The Broad Institute Genomics Platform"/>
            <consortium name="The Broad Institute Genome Sequencing Center for Infectious Disease"/>
            <person name="Wu L."/>
            <person name="Ma J."/>
        </authorList>
    </citation>
    <scope>NUCLEOTIDE SEQUENCE [LARGE SCALE GENOMIC DNA]</scope>
    <source>
        <strain evidence="3">NBRC 108730</strain>
    </source>
</reference>
<evidence type="ECO:0000313" key="3">
    <source>
        <dbReference type="Proteomes" id="UP001157017"/>
    </source>
</evidence>
<evidence type="ECO:0000313" key="2">
    <source>
        <dbReference type="EMBL" id="GMA86013.1"/>
    </source>
</evidence>
<keyword evidence="3" id="KW-1185">Reference proteome</keyword>
<comment type="caution">
    <text evidence="2">The sequence shown here is derived from an EMBL/GenBank/DDBJ whole genome shotgun (WGS) entry which is preliminary data.</text>
</comment>
<evidence type="ECO:0000256" key="1">
    <source>
        <dbReference type="SAM" id="MobiDB-lite"/>
    </source>
</evidence>
<name>A0ABQ6JF16_9ACTN</name>
<dbReference type="EMBL" id="BSUZ01000001">
    <property type="protein sequence ID" value="GMA86013.1"/>
    <property type="molecule type" value="Genomic_DNA"/>
</dbReference>
<sequence length="251" mass="26486">MLPSARAATRSPRHGLWLLTRWITTPPPLHVGVGEVEAEHLAGLRAPAVLEGDPQPRAAAVDARAHRAELHPERGRDLLVGEALDVAQHDGGAEVRLQRVEGGLHVVVEVGVLVDARRVGLAAGQLVARVVGERVEAHPLLAAHLVEEEVRGDAVQPALEGAGRVRRQAAEDADERLLGEVLGVVHVAGEAVGEPVHPRGVLADDLLPGGRRPGNGVRGVHARTSADRREPRCGHPGLLQCVAPARHGRVG</sequence>
<feature type="region of interest" description="Disordered" evidence="1">
    <location>
        <begin position="206"/>
        <end position="231"/>
    </location>
</feature>
<gene>
    <name evidence="2" type="ORF">GCM10025868_12630</name>
</gene>
<dbReference type="Proteomes" id="UP001157017">
    <property type="component" value="Unassembled WGS sequence"/>
</dbReference>
<proteinExistence type="predicted"/>
<organism evidence="2 3">
    <name type="scientific">Angustibacter aerolatus</name>
    <dbReference type="NCBI Taxonomy" id="1162965"/>
    <lineage>
        <taxon>Bacteria</taxon>
        <taxon>Bacillati</taxon>
        <taxon>Actinomycetota</taxon>
        <taxon>Actinomycetes</taxon>
        <taxon>Kineosporiales</taxon>
        <taxon>Kineosporiaceae</taxon>
    </lineage>
</organism>
<accession>A0ABQ6JF16</accession>